<evidence type="ECO:0000313" key="6">
    <source>
        <dbReference type="EMBL" id="KHO66627.1"/>
    </source>
</evidence>
<evidence type="ECO:0000256" key="2">
    <source>
        <dbReference type="ARBA" id="ARBA00008791"/>
    </source>
</evidence>
<comment type="function">
    <text evidence="4">Required for resistance to DNA-damaging agents.</text>
</comment>
<dbReference type="Proteomes" id="UP000186079">
    <property type="component" value="Unassembled WGS sequence"/>
</dbReference>
<dbReference type="SUPFAM" id="SSF52402">
    <property type="entry name" value="Adenine nucleotide alpha hydrolases-like"/>
    <property type="match status" value="2"/>
</dbReference>
<name>A0A0B3C574_9PSED</name>
<evidence type="ECO:0000256" key="3">
    <source>
        <dbReference type="ARBA" id="ARBA00022490"/>
    </source>
</evidence>
<reference evidence="7 9" key="2">
    <citation type="submission" date="2017-01" db="EMBL/GenBank/DDBJ databases">
        <authorList>
            <person name="Mah S.A."/>
            <person name="Swanson W.J."/>
            <person name="Moy G.W."/>
            <person name="Vacquier V.D."/>
        </authorList>
    </citation>
    <scope>NUCLEOTIDE SEQUENCE [LARGE SCALE GENOMIC DNA]</scope>
    <source>
        <strain evidence="7 9">ATCC 29606</strain>
    </source>
</reference>
<sequence>MQAIRSILVVIQPDLPEQLALKRAQLIASVTQSHLHLLICAEPAQNHAALLDTLTKTLTDEGYSVTAQQAWQDGPHQTVIAVQQAEGCALVIKQHRRDSLLKKAFLTPEDWKLLRYCPCPVLMVKNDQPWTGRAILAAVDVGNSDSEHQTLHTGIVGHASDIARLCQGELHVLSAHPSPMLSAADPTFQLKETIEQRYREACRRFQDEYEVPDSHLHIQEGPADVLIPKTAHALNAAVTVIGTVARTGLAGALMGNTAEVVLDSLESDVLVLKPEDIIQHLETLLQR</sequence>
<evidence type="ECO:0000256" key="1">
    <source>
        <dbReference type="ARBA" id="ARBA00004496"/>
    </source>
</evidence>
<proteinExistence type="inferred from homology"/>
<dbReference type="Gene3D" id="3.40.50.12370">
    <property type="match status" value="1"/>
</dbReference>
<dbReference type="Pfam" id="PF00582">
    <property type="entry name" value="Usp"/>
    <property type="match status" value="2"/>
</dbReference>
<gene>
    <name evidence="6" type="ORF">PT85_03480</name>
    <name evidence="7" type="ORF">SAMN05421672_108119</name>
</gene>
<accession>A0A0B3C574</accession>
<accession>A0A0B2D7P2</accession>
<comment type="subcellular location">
    <subcellularLocation>
        <location evidence="1">Cytoplasm</location>
    </subcellularLocation>
</comment>
<keyword evidence="3" id="KW-0963">Cytoplasm</keyword>
<dbReference type="CDD" id="cd00293">
    <property type="entry name" value="USP-like"/>
    <property type="match status" value="1"/>
</dbReference>
<dbReference type="EMBL" id="FTMC01000008">
    <property type="protein sequence ID" value="SIQ63888.1"/>
    <property type="molecule type" value="Genomic_DNA"/>
</dbReference>
<evidence type="ECO:0000313" key="9">
    <source>
        <dbReference type="Proteomes" id="UP000186079"/>
    </source>
</evidence>
<organism evidence="6 8">
    <name type="scientific">Pseudomonas flexibilis</name>
    <dbReference type="NCBI Taxonomy" id="706570"/>
    <lineage>
        <taxon>Bacteria</taxon>
        <taxon>Pseudomonadati</taxon>
        <taxon>Pseudomonadota</taxon>
        <taxon>Gammaproteobacteria</taxon>
        <taxon>Pseudomonadales</taxon>
        <taxon>Pseudomonadaceae</taxon>
        <taxon>Pseudomonas</taxon>
    </lineage>
</organism>
<feature type="domain" description="UspA" evidence="5">
    <location>
        <begin position="134"/>
        <end position="273"/>
    </location>
</feature>
<dbReference type="Proteomes" id="UP000030980">
    <property type="component" value="Unassembled WGS sequence"/>
</dbReference>
<dbReference type="GO" id="GO:0005737">
    <property type="term" value="C:cytoplasm"/>
    <property type="evidence" value="ECO:0007669"/>
    <property type="project" value="UniProtKB-SubCell"/>
</dbReference>
<dbReference type="PANTHER" id="PTHR47892:SF1">
    <property type="entry name" value="UNIVERSAL STRESS PROTEIN E"/>
    <property type="match status" value="1"/>
</dbReference>
<evidence type="ECO:0000313" key="7">
    <source>
        <dbReference type="EMBL" id="SIQ63888.1"/>
    </source>
</evidence>
<dbReference type="OrthoDB" id="239260at2"/>
<reference evidence="6 8" key="1">
    <citation type="submission" date="2014-11" db="EMBL/GenBank/DDBJ databases">
        <title>Genome sequence of Pseudomonas tuomuerensis JCM 14085.</title>
        <authorList>
            <person name="Shin S.-K."/>
            <person name="Yi H."/>
        </authorList>
    </citation>
    <scope>NUCLEOTIDE SEQUENCE [LARGE SCALE GENOMIC DNA]</scope>
    <source>
        <strain evidence="6 8">JCM 14085</strain>
    </source>
</reference>
<protein>
    <submittedName>
        <fullName evidence="7">Nucleotide-binding universal stress protein, UspA family</fullName>
    </submittedName>
    <submittedName>
        <fullName evidence="6">Universal stress protein UspA</fullName>
    </submittedName>
</protein>
<dbReference type="InterPro" id="IPR006016">
    <property type="entry name" value="UspA"/>
</dbReference>
<dbReference type="PATRIC" id="fig|706570.3.peg.2236"/>
<dbReference type="AlphaFoldDB" id="A0A0B3C574"/>
<evidence type="ECO:0000256" key="4">
    <source>
        <dbReference type="ARBA" id="ARBA00037131"/>
    </source>
</evidence>
<evidence type="ECO:0000313" key="8">
    <source>
        <dbReference type="Proteomes" id="UP000030980"/>
    </source>
</evidence>
<feature type="domain" description="UspA" evidence="5">
    <location>
        <begin position="45"/>
        <end position="125"/>
    </location>
</feature>
<dbReference type="PANTHER" id="PTHR47892">
    <property type="entry name" value="UNIVERSAL STRESS PROTEIN E"/>
    <property type="match status" value="1"/>
</dbReference>
<dbReference type="STRING" id="706570.PT85_03480"/>
<dbReference type="RefSeq" id="WP_027590371.1">
    <property type="nucleotide sequence ID" value="NZ_FMUP01000005.1"/>
</dbReference>
<dbReference type="EMBL" id="JTAK01000001">
    <property type="protein sequence ID" value="KHO66627.1"/>
    <property type="molecule type" value="Genomic_DNA"/>
</dbReference>
<keyword evidence="8" id="KW-1185">Reference proteome</keyword>
<evidence type="ECO:0000259" key="5">
    <source>
        <dbReference type="Pfam" id="PF00582"/>
    </source>
</evidence>
<comment type="similarity">
    <text evidence="2">Belongs to the universal stress protein A family.</text>
</comment>